<feature type="region of interest" description="Disordered" evidence="1">
    <location>
        <begin position="59"/>
        <end position="129"/>
    </location>
</feature>
<proteinExistence type="predicted"/>
<feature type="chain" id="PRO_5045351687" evidence="2">
    <location>
        <begin position="21"/>
        <end position="168"/>
    </location>
</feature>
<comment type="caution">
    <text evidence="3">The sequence shown here is derived from an EMBL/GenBank/DDBJ whole genome shotgun (WGS) entry which is preliminary data.</text>
</comment>
<name>A0ABP0JCW4_9DINO</name>
<evidence type="ECO:0000313" key="3">
    <source>
        <dbReference type="EMBL" id="CAK9012125.1"/>
    </source>
</evidence>
<evidence type="ECO:0000256" key="1">
    <source>
        <dbReference type="SAM" id="MobiDB-lite"/>
    </source>
</evidence>
<sequence>MIDRQTITLLPLISLQLVFAGCCMNSGVRWPHGLACHRTEVAMECDEAACVQLPATVNDYNPEPAPRQPRAPEPPPEGPGLHQPTPASPPLPEAPSFDDPLPQSNSSETTPPGLIPLANAAKQDHRRRKVNSGYLATSIVTVSLESIDPSAYGVRLRGHAVAHRQEAG</sequence>
<accession>A0ABP0JCW4</accession>
<keyword evidence="2" id="KW-0732">Signal</keyword>
<evidence type="ECO:0000313" key="4">
    <source>
        <dbReference type="Proteomes" id="UP001642464"/>
    </source>
</evidence>
<feature type="compositionally biased region" description="Pro residues" evidence="1">
    <location>
        <begin position="63"/>
        <end position="78"/>
    </location>
</feature>
<keyword evidence="4" id="KW-1185">Reference proteome</keyword>
<protein>
    <submittedName>
        <fullName evidence="3">Uncharacterized protein</fullName>
    </submittedName>
</protein>
<evidence type="ECO:0000256" key="2">
    <source>
        <dbReference type="SAM" id="SignalP"/>
    </source>
</evidence>
<dbReference type="PROSITE" id="PS51257">
    <property type="entry name" value="PROKAR_LIPOPROTEIN"/>
    <property type="match status" value="1"/>
</dbReference>
<organism evidence="3 4">
    <name type="scientific">Durusdinium trenchii</name>
    <dbReference type="NCBI Taxonomy" id="1381693"/>
    <lineage>
        <taxon>Eukaryota</taxon>
        <taxon>Sar</taxon>
        <taxon>Alveolata</taxon>
        <taxon>Dinophyceae</taxon>
        <taxon>Suessiales</taxon>
        <taxon>Symbiodiniaceae</taxon>
        <taxon>Durusdinium</taxon>
    </lineage>
</organism>
<reference evidence="3 4" key="1">
    <citation type="submission" date="2024-02" db="EMBL/GenBank/DDBJ databases">
        <authorList>
            <person name="Chen Y."/>
            <person name="Shah S."/>
            <person name="Dougan E. K."/>
            <person name="Thang M."/>
            <person name="Chan C."/>
        </authorList>
    </citation>
    <scope>NUCLEOTIDE SEQUENCE [LARGE SCALE GENOMIC DNA]</scope>
</reference>
<dbReference type="EMBL" id="CAXAMM010006744">
    <property type="protein sequence ID" value="CAK9012125.1"/>
    <property type="molecule type" value="Genomic_DNA"/>
</dbReference>
<feature type="signal peptide" evidence="2">
    <location>
        <begin position="1"/>
        <end position="20"/>
    </location>
</feature>
<dbReference type="Proteomes" id="UP001642464">
    <property type="component" value="Unassembled WGS sequence"/>
</dbReference>
<gene>
    <name evidence="3" type="ORF">SCF082_LOCUS11389</name>
</gene>